<feature type="transmembrane region" description="Helical" evidence="1">
    <location>
        <begin position="6"/>
        <end position="32"/>
    </location>
</feature>
<dbReference type="PRINTS" id="PR00420">
    <property type="entry name" value="RNGMNOXGNASE"/>
</dbReference>
<dbReference type="NCBIfam" id="TIGR02032">
    <property type="entry name" value="GG-red-SF"/>
    <property type="match status" value="1"/>
</dbReference>
<evidence type="ECO:0000313" key="3">
    <source>
        <dbReference type="EMBL" id="HGG91816.1"/>
    </source>
</evidence>
<dbReference type="AlphaFoldDB" id="A0A7C4AGC1"/>
<accession>A0A7C4AGC1</accession>
<sequence>MTHYDVVIAGGGPAGASAATVLAGAGLSVLVLDKAVFPRDKLCAGLLTWKTCRTIERVFGVTPRELKRLGVINNTSDAYRIRHRARILIEGPLVYPFHFVARRDFDAWCLDRARAAGAEVLTGAEVAWADPRAGQVRTRDGREFSGTHLLAADGALSTVRRFCAIDPASWRAEQGMGLEIYLERDWLRGRTGLCPDLLADFPTVYSGFVHAGYGWSFPHRDRVIIGICGLHRALREGEFRTALADFLDFLGIPPDHGLPVRGHPLPYGNWLRRPHDGRTLLVGDAGGMVEPFFGEGIHYALHTGELAAKAVLEARTGTDPRARYEALLAATVFTELEWSRKLRRLLFWMFSHGAVMPVAGLLRGGGNALQEMVHGIRSFKLLRRLHDFDPRRGE</sequence>
<dbReference type="Gene3D" id="3.50.50.60">
    <property type="entry name" value="FAD/NAD(P)-binding domain"/>
    <property type="match status" value="1"/>
</dbReference>
<evidence type="ECO:0000256" key="1">
    <source>
        <dbReference type="SAM" id="Phobius"/>
    </source>
</evidence>
<feature type="domain" description="FAD-binding" evidence="2">
    <location>
        <begin position="4"/>
        <end position="162"/>
    </location>
</feature>
<dbReference type="GO" id="GO:0016628">
    <property type="term" value="F:oxidoreductase activity, acting on the CH-CH group of donors, NAD or NADP as acceptor"/>
    <property type="evidence" value="ECO:0007669"/>
    <property type="project" value="InterPro"/>
</dbReference>
<name>A0A7C4AGC1_9BACT</name>
<keyword evidence="1" id="KW-1133">Transmembrane helix</keyword>
<dbReference type="Pfam" id="PF01494">
    <property type="entry name" value="FAD_binding_3"/>
    <property type="match status" value="1"/>
</dbReference>
<gene>
    <name evidence="3" type="ORF">ENR59_02545</name>
</gene>
<organism evidence="3">
    <name type="scientific">Fundidesulfovibrio putealis</name>
    <dbReference type="NCBI Taxonomy" id="270496"/>
    <lineage>
        <taxon>Bacteria</taxon>
        <taxon>Pseudomonadati</taxon>
        <taxon>Thermodesulfobacteriota</taxon>
        <taxon>Desulfovibrionia</taxon>
        <taxon>Desulfovibrionales</taxon>
        <taxon>Desulfovibrionaceae</taxon>
        <taxon>Fundidesulfovibrio</taxon>
    </lineage>
</organism>
<proteinExistence type="predicted"/>
<comment type="caution">
    <text evidence="3">The sequence shown here is derived from an EMBL/GenBank/DDBJ whole genome shotgun (WGS) entry which is preliminary data.</text>
</comment>
<dbReference type="PANTHER" id="PTHR42685:SF22">
    <property type="entry name" value="CONDITIONED MEDIUM FACTOR RECEPTOR 1"/>
    <property type="match status" value="1"/>
</dbReference>
<reference evidence="3" key="1">
    <citation type="journal article" date="2020" name="mSystems">
        <title>Genome- and Community-Level Interaction Insights into Carbon Utilization and Element Cycling Functions of Hydrothermarchaeota in Hydrothermal Sediment.</title>
        <authorList>
            <person name="Zhou Z."/>
            <person name="Liu Y."/>
            <person name="Xu W."/>
            <person name="Pan J."/>
            <person name="Luo Z.H."/>
            <person name="Li M."/>
        </authorList>
    </citation>
    <scope>NUCLEOTIDE SEQUENCE [LARGE SCALE GENOMIC DNA]</scope>
    <source>
        <strain evidence="3">SpSt-413</strain>
    </source>
</reference>
<protein>
    <submittedName>
        <fullName evidence="3">NAD(P)/FAD-dependent oxidoreductase</fullName>
    </submittedName>
</protein>
<keyword evidence="1" id="KW-0472">Membrane</keyword>
<dbReference type="SUPFAM" id="SSF51905">
    <property type="entry name" value="FAD/NAD(P)-binding domain"/>
    <property type="match status" value="1"/>
</dbReference>
<dbReference type="GO" id="GO:0071949">
    <property type="term" value="F:FAD binding"/>
    <property type="evidence" value="ECO:0007669"/>
    <property type="project" value="InterPro"/>
</dbReference>
<dbReference type="InterPro" id="IPR050407">
    <property type="entry name" value="Geranylgeranyl_reductase"/>
</dbReference>
<dbReference type="InterPro" id="IPR011777">
    <property type="entry name" value="Geranylgeranyl_Rdtase_fam"/>
</dbReference>
<dbReference type="PANTHER" id="PTHR42685">
    <property type="entry name" value="GERANYLGERANYL DIPHOSPHATE REDUCTASE"/>
    <property type="match status" value="1"/>
</dbReference>
<dbReference type="InterPro" id="IPR002938">
    <property type="entry name" value="FAD-bd"/>
</dbReference>
<evidence type="ECO:0000259" key="2">
    <source>
        <dbReference type="Pfam" id="PF01494"/>
    </source>
</evidence>
<keyword evidence="1" id="KW-0812">Transmembrane</keyword>
<dbReference type="EMBL" id="DSRP01000179">
    <property type="protein sequence ID" value="HGG91816.1"/>
    <property type="molecule type" value="Genomic_DNA"/>
</dbReference>
<dbReference type="InterPro" id="IPR036188">
    <property type="entry name" value="FAD/NAD-bd_sf"/>
</dbReference>